<gene>
    <name evidence="1" type="ORF">BST99_13805</name>
</gene>
<dbReference type="RefSeq" id="WP_105002314.1">
    <property type="nucleotide sequence ID" value="NZ_MQVX01000001.1"/>
</dbReference>
<dbReference type="EMBL" id="MQVX01000001">
    <property type="protein sequence ID" value="PQJ16647.1"/>
    <property type="molecule type" value="Genomic_DNA"/>
</dbReference>
<name>A0A2S7TAW6_9FLAO</name>
<dbReference type="OrthoDB" id="1433274at2"/>
<proteinExistence type="predicted"/>
<comment type="caution">
    <text evidence="1">The sequence shown here is derived from an EMBL/GenBank/DDBJ whole genome shotgun (WGS) entry which is preliminary data.</text>
</comment>
<keyword evidence="2" id="KW-1185">Reference proteome</keyword>
<protein>
    <submittedName>
        <fullName evidence="1">Uncharacterized protein</fullName>
    </submittedName>
</protein>
<accession>A0A2S7TAW6</accession>
<dbReference type="AlphaFoldDB" id="A0A2S7TAW6"/>
<reference evidence="2" key="1">
    <citation type="submission" date="2016-11" db="EMBL/GenBank/DDBJ databases">
        <title>Trade-off between light-utilization and light-protection in marine flavobacteria.</title>
        <authorList>
            <person name="Kumagai Y."/>
            <person name="Yoshizawa S."/>
            <person name="Kogure K."/>
        </authorList>
    </citation>
    <scope>NUCLEOTIDE SEQUENCE [LARGE SCALE GENOMIC DNA]</scope>
    <source>
        <strain evidence="2">SG-18</strain>
    </source>
</reference>
<evidence type="ECO:0000313" key="1">
    <source>
        <dbReference type="EMBL" id="PQJ16647.1"/>
    </source>
</evidence>
<dbReference type="Proteomes" id="UP000239366">
    <property type="component" value="Unassembled WGS sequence"/>
</dbReference>
<evidence type="ECO:0000313" key="2">
    <source>
        <dbReference type="Proteomes" id="UP000239366"/>
    </source>
</evidence>
<sequence length="257" mass="29797">MAETNPKTTTRKKKKPIAVLLLAMDLFGCQKSNNQIDLAQELRGNTFTLTSNGEKDTMTIEFKDSTFTVFEFGDMNLPWRTTSFENNELLVFEGQVIAIKQVDKNTFKGLLILEKDYEVLLEKRLARWDQELLNGIWIEEKNYDLFLNDSVAKPPVPPAPPGLTDKNFQYPPFYEINGDTISAFYFYQVSKSQIEINNSVEFLTLELNSNKDIVEKQWKIKKLTDSILIIDRTIEKENKKFSFLTTTEENIKLIKVR</sequence>
<organism evidence="1 2">
    <name type="scientific">Aureicoccus marinus</name>
    <dbReference type="NCBI Taxonomy" id="754435"/>
    <lineage>
        <taxon>Bacteria</taxon>
        <taxon>Pseudomonadati</taxon>
        <taxon>Bacteroidota</taxon>
        <taxon>Flavobacteriia</taxon>
        <taxon>Flavobacteriales</taxon>
        <taxon>Flavobacteriaceae</taxon>
        <taxon>Aureicoccus</taxon>
    </lineage>
</organism>